<dbReference type="SUPFAM" id="SSF52833">
    <property type="entry name" value="Thioredoxin-like"/>
    <property type="match status" value="1"/>
</dbReference>
<feature type="compositionally biased region" description="Low complexity" evidence="3">
    <location>
        <begin position="35"/>
        <end position="59"/>
    </location>
</feature>
<organism evidence="5 6">
    <name type="scientific">Actinopolymorpha singaporensis</name>
    <dbReference type="NCBI Taxonomy" id="117157"/>
    <lineage>
        <taxon>Bacteria</taxon>
        <taxon>Bacillati</taxon>
        <taxon>Actinomycetota</taxon>
        <taxon>Actinomycetes</taxon>
        <taxon>Propionibacteriales</taxon>
        <taxon>Actinopolymorphaceae</taxon>
        <taxon>Actinopolymorpha</taxon>
    </lineage>
</organism>
<dbReference type="PANTHER" id="PTHR45663">
    <property type="entry name" value="GEO12009P1"/>
    <property type="match status" value="1"/>
</dbReference>
<evidence type="ECO:0000313" key="6">
    <source>
        <dbReference type="Proteomes" id="UP000198983"/>
    </source>
</evidence>
<name>A0A1H1YGE2_9ACTN</name>
<dbReference type="EMBL" id="LT629732">
    <property type="protein sequence ID" value="SDT20349.1"/>
    <property type="molecule type" value="Genomic_DNA"/>
</dbReference>
<dbReference type="InterPro" id="IPR013766">
    <property type="entry name" value="Thioredoxin_domain"/>
</dbReference>
<proteinExistence type="inferred from homology"/>
<comment type="similarity">
    <text evidence="1">Belongs to the thioredoxin family.</text>
</comment>
<dbReference type="Gene3D" id="1.25.40.10">
    <property type="entry name" value="Tetratricopeptide repeat domain"/>
    <property type="match status" value="1"/>
</dbReference>
<dbReference type="Pfam" id="PF00085">
    <property type="entry name" value="Thioredoxin"/>
    <property type="match status" value="1"/>
</dbReference>
<evidence type="ECO:0000256" key="1">
    <source>
        <dbReference type="ARBA" id="ARBA00008987"/>
    </source>
</evidence>
<sequence>MAERPRSGTIGGMTGNFSRYGAVDLSGLANRANQPAGAPGGRPASAGAAGAPGTTAGATGAPGGAGGAGGGFVVDVTEATFQAEVVNRSATVPVVIDFWATWCQPCKQLSPVLEKLAAEYAGKFVLAKIDVDANPRLAQAAGIQSIPLVVAVVGGQLVPLFQGAVPESQVRQFLDELLRLAAGQGVTGTAQPIGGGEAPKDAPEEDAGDPRFAEVDEALARDDLDGAVAAYEKILTQTPADEEAKSGLAQVQLVRRVRTLDPTTVRSDAAARPDDVQAQCLAADVDVADGQPRAAFDRLIDAIRRSAGADRDTLRVHLLELFEVVGGDDELVRTARRQLSAALF</sequence>
<dbReference type="GO" id="GO:0045454">
    <property type="term" value="P:cell redox homeostasis"/>
    <property type="evidence" value="ECO:0007669"/>
    <property type="project" value="TreeGrafter"/>
</dbReference>
<dbReference type="InterPro" id="IPR036249">
    <property type="entry name" value="Thioredoxin-like_sf"/>
</dbReference>
<dbReference type="CDD" id="cd02956">
    <property type="entry name" value="ybbN"/>
    <property type="match status" value="1"/>
</dbReference>
<keyword evidence="2" id="KW-0676">Redox-active center</keyword>
<feature type="region of interest" description="Disordered" evidence="3">
    <location>
        <begin position="31"/>
        <end position="62"/>
    </location>
</feature>
<dbReference type="Gene3D" id="3.40.30.10">
    <property type="entry name" value="Glutaredoxin"/>
    <property type="match status" value="1"/>
</dbReference>
<dbReference type="GO" id="GO:0005829">
    <property type="term" value="C:cytosol"/>
    <property type="evidence" value="ECO:0007669"/>
    <property type="project" value="TreeGrafter"/>
</dbReference>
<evidence type="ECO:0000256" key="3">
    <source>
        <dbReference type="SAM" id="MobiDB-lite"/>
    </source>
</evidence>
<evidence type="ECO:0000256" key="2">
    <source>
        <dbReference type="ARBA" id="ARBA00023284"/>
    </source>
</evidence>
<dbReference type="STRING" id="117157.SAMN04489717_5472"/>
<dbReference type="Proteomes" id="UP000198983">
    <property type="component" value="Chromosome I"/>
</dbReference>
<protein>
    <submittedName>
        <fullName evidence="5">Putative thioredoxin</fullName>
    </submittedName>
</protein>
<dbReference type="InterPro" id="IPR011990">
    <property type="entry name" value="TPR-like_helical_dom_sf"/>
</dbReference>
<feature type="domain" description="Thioredoxin" evidence="4">
    <location>
        <begin position="38"/>
        <end position="179"/>
    </location>
</feature>
<dbReference type="GO" id="GO:0006950">
    <property type="term" value="P:response to stress"/>
    <property type="evidence" value="ECO:0007669"/>
    <property type="project" value="UniProtKB-ARBA"/>
</dbReference>
<evidence type="ECO:0000313" key="5">
    <source>
        <dbReference type="EMBL" id="SDT20349.1"/>
    </source>
</evidence>
<feature type="region of interest" description="Disordered" evidence="3">
    <location>
        <begin position="188"/>
        <end position="208"/>
    </location>
</feature>
<dbReference type="PROSITE" id="PS51352">
    <property type="entry name" value="THIOREDOXIN_2"/>
    <property type="match status" value="1"/>
</dbReference>
<dbReference type="GO" id="GO:0015035">
    <property type="term" value="F:protein-disulfide reductase activity"/>
    <property type="evidence" value="ECO:0007669"/>
    <property type="project" value="TreeGrafter"/>
</dbReference>
<accession>A0A1H1YGE2</accession>
<dbReference type="AlphaFoldDB" id="A0A1H1YGE2"/>
<feature type="compositionally biased region" description="Basic and acidic residues" evidence="3">
    <location>
        <begin position="198"/>
        <end position="208"/>
    </location>
</feature>
<gene>
    <name evidence="5" type="ORF">SAMN04489717_5472</name>
</gene>
<dbReference type="PANTHER" id="PTHR45663:SF11">
    <property type="entry name" value="GEO12009P1"/>
    <property type="match status" value="1"/>
</dbReference>
<evidence type="ECO:0000259" key="4">
    <source>
        <dbReference type="PROSITE" id="PS51352"/>
    </source>
</evidence>
<reference evidence="5 6" key="1">
    <citation type="submission" date="2016-10" db="EMBL/GenBank/DDBJ databases">
        <authorList>
            <person name="de Groot N.N."/>
        </authorList>
    </citation>
    <scope>NUCLEOTIDE SEQUENCE [LARGE SCALE GENOMIC DNA]</scope>
    <source>
        <strain evidence="5 6">DSM 22024</strain>
    </source>
</reference>
<dbReference type="Pfam" id="PF14561">
    <property type="entry name" value="TPR_20"/>
    <property type="match status" value="1"/>
</dbReference>
<keyword evidence="6" id="KW-1185">Reference proteome</keyword>